<dbReference type="InParanoid" id="A0A409X919"/>
<evidence type="ECO:0000313" key="2">
    <source>
        <dbReference type="EMBL" id="PPQ87245.1"/>
    </source>
</evidence>
<dbReference type="AlphaFoldDB" id="A0A409X919"/>
<reference evidence="2 3" key="1">
    <citation type="journal article" date="2018" name="Evol. Lett.">
        <title>Horizontal gene cluster transfer increased hallucinogenic mushroom diversity.</title>
        <authorList>
            <person name="Reynolds H.T."/>
            <person name="Vijayakumar V."/>
            <person name="Gluck-Thaler E."/>
            <person name="Korotkin H.B."/>
            <person name="Matheny P.B."/>
            <person name="Slot J.C."/>
        </authorList>
    </citation>
    <scope>NUCLEOTIDE SEQUENCE [LARGE SCALE GENOMIC DNA]</scope>
    <source>
        <strain evidence="2 3">2631</strain>
    </source>
</reference>
<name>A0A409X919_PSICY</name>
<gene>
    <name evidence="2" type="ORF">CVT25_004096</name>
</gene>
<keyword evidence="3" id="KW-1185">Reference proteome</keyword>
<feature type="compositionally biased region" description="Basic and acidic residues" evidence="1">
    <location>
        <begin position="41"/>
        <end position="50"/>
    </location>
</feature>
<evidence type="ECO:0000256" key="1">
    <source>
        <dbReference type="SAM" id="MobiDB-lite"/>
    </source>
</evidence>
<protein>
    <submittedName>
        <fullName evidence="2">Uncharacterized protein</fullName>
    </submittedName>
</protein>
<feature type="compositionally biased region" description="Polar residues" evidence="1">
    <location>
        <begin position="122"/>
        <end position="139"/>
    </location>
</feature>
<accession>A0A409X919</accession>
<feature type="compositionally biased region" description="Polar residues" evidence="1">
    <location>
        <begin position="70"/>
        <end position="83"/>
    </location>
</feature>
<sequence length="291" mass="32822">MPPPTESTHPRRPTNTPETHRHIFPSGEATNNRIAVQPKDGVLRHHEGRFYHYSSNHGSETHRADYGSAHPSTHDSGNSTTTMTRRRDPTLVYSPESNGAFPEQSPSPWSQHHYSPPRHHQVIQTPHSQSSVVMWQPHSQPRPPYSSPSVGPYWSGIQNPPSRASSPTPSSDSGRSSPPIIPRYVRNASGWMFGRETWDTDPYSNARHWHAQYQTPMVGSNQYHYPVQGGAPMVPPAIPMAPAPYPIWYGVDRQAYDPTLSWYGVRRQVYDPTTGYLHESHATVVNTIRFV</sequence>
<feature type="compositionally biased region" description="Polar residues" evidence="1">
    <location>
        <begin position="104"/>
        <end position="113"/>
    </location>
</feature>
<comment type="caution">
    <text evidence="2">The sequence shown here is derived from an EMBL/GenBank/DDBJ whole genome shotgun (WGS) entry which is preliminary data.</text>
</comment>
<dbReference type="EMBL" id="NHYD01002331">
    <property type="protein sequence ID" value="PPQ87245.1"/>
    <property type="molecule type" value="Genomic_DNA"/>
</dbReference>
<organism evidence="2 3">
    <name type="scientific">Psilocybe cyanescens</name>
    <dbReference type="NCBI Taxonomy" id="93625"/>
    <lineage>
        <taxon>Eukaryota</taxon>
        <taxon>Fungi</taxon>
        <taxon>Dikarya</taxon>
        <taxon>Basidiomycota</taxon>
        <taxon>Agaricomycotina</taxon>
        <taxon>Agaricomycetes</taxon>
        <taxon>Agaricomycetidae</taxon>
        <taxon>Agaricales</taxon>
        <taxon>Agaricineae</taxon>
        <taxon>Strophariaceae</taxon>
        <taxon>Psilocybe</taxon>
    </lineage>
</organism>
<feature type="compositionally biased region" description="Low complexity" evidence="1">
    <location>
        <begin position="160"/>
        <end position="178"/>
    </location>
</feature>
<feature type="region of interest" description="Disordered" evidence="1">
    <location>
        <begin position="1"/>
        <end position="181"/>
    </location>
</feature>
<evidence type="ECO:0000313" key="3">
    <source>
        <dbReference type="Proteomes" id="UP000283269"/>
    </source>
</evidence>
<dbReference type="Proteomes" id="UP000283269">
    <property type="component" value="Unassembled WGS sequence"/>
</dbReference>
<proteinExistence type="predicted"/>